<dbReference type="GO" id="GO:0004312">
    <property type="term" value="F:fatty acid synthase activity"/>
    <property type="evidence" value="ECO:0007669"/>
    <property type="project" value="TreeGrafter"/>
</dbReference>
<sequence>MAALFLSEADVRDLISPYAGEVSIAAVNAHDSVVISGSVAGIEAVLSQLEKQGMRGHRLHISFAAHSPLVDSALDAMEEVAASVIAHQPNIPVAWNLTGGIALPGGAPDATYWRRHLREPVQFAAGMSNLRNSGHRVFLELGPHPVLAALAARDVEDLNSENMPVFIGSLRRGHNDWAEMSDALGKLFVEGVGINWKQTLPTPRQKTVSLPTYPFQRSRFWIESRSRVDSPSLLSSATSSIAGTQTEAEGLVFETILSSQSHDWLADHVVHGSTLVAGPVYLSMAIDAAIRALGIADWSINNFAIDHALRLDTQPLLVETRLGKEPDGRVTFTISSRSQSSSDATWTQHATGELTSHAVNFADHADDIEADATKLQPINLAALHLSKLESLGIQLAGRFRTLDRLHIENGSVIARLTLPEGLLPLAVPFADPGLLDGVLQAAGASLPQNENGESPLFFLTGIEQVELAVALPSTIWCRANLRAPQGRRRQIVDATIYDNNGCQIGVITGIQLTRADGDLTNVPNQYEIQWQSAPARQSAAAFLHSPESVNDALITAFSDLAAEHDLRSYDATLPILDKISFAYVSKAFRDLGFDETLNRRFNAKEEANRLSVAQGQAPLFGRLLQILVDENVLSTDGDEFWPVSQCPRRDPANMCQDALESLGGNCTELSILQRCGNDLAGVLRGQKDALDLLFPGGSLKEARQLYVEAPFARTFNGALAELLRQVTKTVPDHHRIRILEIGAGTGGSTGSILSALAGREIDYVFTDVTPHFLDAAAKTFSDVAGFSTDILNIENDPASQGQELGSFDIVVAANVLHATEDLSKSLQHAQSLLAPGGELLLLEGVAPERWVDLTFGMTPGWWKFTDTSLRPNYPLISTNAWLQLVDQSGLTQVAHVGGDVELGRASSQQMLLAARKPINKRHLVIAGDAGNFRGALCDAFEQRGFEVLPKLEAISDEPCDILYIGALTHADPEMSPDASVLTALEEATFVTPLRHLLHLASKNDGSRLWIATQGVHACDGSQPSPVSRWQAPVLGFGRTAALEASSNWGGMIDLDGDVELTEQADAVVDSVLTRDSEDECAWRNGHRFVPRLSEVPPLNNGIVRFDPNGTYLVTGGFGGLGTIVAKWLADNGAGRVALLGRNPDLDGPAMNAVREAGAQAVAIQADIADCVSLEAALDSLLQSGPPLRGAFHAAAHLEAVAMSDLTLSQVDAMLRPKIAGTLALEAALSKRGAEFLALFSSTTAVLGAPGFAHYGAANAFLDASVHNPGHSLNVISVGWGTWDTMRLASDETQRTYGEHGLQPMNAEGALDALGGLIRASRSCHRLVANIDWDRLKALHETRRSRPLLSRLGQAAQLASDSRNNSVAQGDNSSAENDLQSKLANAHESARIEILAEFVAAEAAIVMGESSGELIPPDRGLFEMGMDSLMSVELRRRLEQGTGLKLPSTLTFNYPNVNALADFLNSRFGIQTAPTKMEVTETPSPATPLDDYDSISEEDLAARLRAQLDLLE</sequence>
<dbReference type="Gene3D" id="3.30.70.3290">
    <property type="match status" value="1"/>
</dbReference>
<dbReference type="eggNOG" id="COG1028">
    <property type="taxonomic scope" value="Bacteria"/>
</dbReference>
<evidence type="ECO:0000256" key="5">
    <source>
        <dbReference type="PROSITE-ProRule" id="PRU01363"/>
    </source>
</evidence>
<dbReference type="PANTHER" id="PTHR43775">
    <property type="entry name" value="FATTY ACID SYNTHASE"/>
    <property type="match status" value="1"/>
</dbReference>
<dbReference type="Pfam" id="PF14765">
    <property type="entry name" value="PS-DH"/>
    <property type="match status" value="1"/>
</dbReference>
<dbReference type="Pfam" id="PF00698">
    <property type="entry name" value="Acyl_transf_1"/>
    <property type="match status" value="1"/>
</dbReference>
<dbReference type="STRING" id="1280953.HOC_15527"/>
<dbReference type="GO" id="GO:0031177">
    <property type="term" value="F:phosphopantetheine binding"/>
    <property type="evidence" value="ECO:0007669"/>
    <property type="project" value="InterPro"/>
</dbReference>
<keyword evidence="4" id="KW-0511">Multifunctional enzyme</keyword>
<feature type="region of interest" description="C-terminal hotdog fold" evidence="5">
    <location>
        <begin position="376"/>
        <end position="521"/>
    </location>
</feature>
<organism evidence="9 10">
    <name type="scientific">Hyphomonas oceanitis SCH89</name>
    <dbReference type="NCBI Taxonomy" id="1280953"/>
    <lineage>
        <taxon>Bacteria</taxon>
        <taxon>Pseudomonadati</taxon>
        <taxon>Pseudomonadota</taxon>
        <taxon>Alphaproteobacteria</taxon>
        <taxon>Hyphomonadales</taxon>
        <taxon>Hyphomonadaceae</taxon>
        <taxon>Hyphomonas</taxon>
    </lineage>
</organism>
<comment type="caution">
    <text evidence="9">The sequence shown here is derived from an EMBL/GenBank/DDBJ whole genome shotgun (WGS) entry which is preliminary data.</text>
</comment>
<evidence type="ECO:0000256" key="4">
    <source>
        <dbReference type="ARBA" id="ARBA00023268"/>
    </source>
</evidence>
<dbReference type="Pfam" id="PF00550">
    <property type="entry name" value="PP-binding"/>
    <property type="match status" value="1"/>
</dbReference>
<dbReference type="InterPro" id="IPR049551">
    <property type="entry name" value="PKS_DH_C"/>
</dbReference>
<dbReference type="eggNOG" id="COG3321">
    <property type="taxonomic scope" value="Bacteria"/>
</dbReference>
<dbReference type="EMBL" id="ARYL01000028">
    <property type="protein sequence ID" value="KDA01427.1"/>
    <property type="molecule type" value="Genomic_DNA"/>
</dbReference>
<dbReference type="SMART" id="SM00823">
    <property type="entry name" value="PKS_PP"/>
    <property type="match status" value="1"/>
</dbReference>
<dbReference type="InterPro" id="IPR020807">
    <property type="entry name" value="PKS_DH"/>
</dbReference>
<dbReference type="InterPro" id="IPR036736">
    <property type="entry name" value="ACP-like_sf"/>
</dbReference>
<feature type="region of interest" description="N-terminal hotdog fold" evidence="5">
    <location>
        <begin position="231"/>
        <end position="361"/>
    </location>
</feature>
<dbReference type="InterPro" id="IPR057326">
    <property type="entry name" value="KR_dom"/>
</dbReference>
<dbReference type="Proteomes" id="UP000024942">
    <property type="component" value="Unassembled WGS sequence"/>
</dbReference>
<dbReference type="InterPro" id="IPR042104">
    <property type="entry name" value="PKS_dehydratase_sf"/>
</dbReference>
<protein>
    <submittedName>
        <fullName evidence="9">Beta-ketoacyl synthase</fullName>
    </submittedName>
</protein>
<reference evidence="9 10" key="1">
    <citation type="journal article" date="2014" name="Antonie Van Leeuwenhoek">
        <title>Hyphomonas beringensis sp. nov. and Hyphomonas chukchiensis sp. nov., isolated from surface seawater of the Bering Sea and Chukchi Sea.</title>
        <authorList>
            <person name="Li C."/>
            <person name="Lai Q."/>
            <person name="Li G."/>
            <person name="Dong C."/>
            <person name="Wang J."/>
            <person name="Liao Y."/>
            <person name="Shao Z."/>
        </authorList>
    </citation>
    <scope>NUCLEOTIDE SEQUENCE [LARGE SCALE GENOMIC DNA]</scope>
    <source>
        <strain evidence="9 10">SCH89</strain>
    </source>
</reference>
<feature type="active site" description="Proton acceptor; for dehydratase activity" evidence="5">
    <location>
        <position position="268"/>
    </location>
</feature>
<dbReference type="InterPro" id="IPR020806">
    <property type="entry name" value="PKS_PP-bd"/>
</dbReference>
<dbReference type="GO" id="GO:0005886">
    <property type="term" value="C:plasma membrane"/>
    <property type="evidence" value="ECO:0007669"/>
    <property type="project" value="TreeGrafter"/>
</dbReference>
<dbReference type="SUPFAM" id="SSF51735">
    <property type="entry name" value="NAD(P)-binding Rossmann-fold domains"/>
    <property type="match status" value="2"/>
</dbReference>
<dbReference type="InterPro" id="IPR013217">
    <property type="entry name" value="Methyltransf_12"/>
</dbReference>
<dbReference type="Pfam" id="PF08659">
    <property type="entry name" value="KR"/>
    <property type="match status" value="1"/>
</dbReference>
<dbReference type="Gene3D" id="3.40.50.720">
    <property type="entry name" value="NAD(P)-binding Rossmann-like Domain"/>
    <property type="match status" value="1"/>
</dbReference>
<dbReference type="SMART" id="SM01294">
    <property type="entry name" value="PKS_PP_betabranch"/>
    <property type="match status" value="1"/>
</dbReference>
<dbReference type="InterPro" id="IPR013968">
    <property type="entry name" value="PKS_KR"/>
</dbReference>
<evidence type="ECO:0000256" key="1">
    <source>
        <dbReference type="ARBA" id="ARBA00022450"/>
    </source>
</evidence>
<dbReference type="Pfam" id="PF21089">
    <property type="entry name" value="PKS_DH_N"/>
    <property type="match status" value="1"/>
</dbReference>
<dbReference type="InterPro" id="IPR049552">
    <property type="entry name" value="PKS_DH_N"/>
</dbReference>
<dbReference type="InterPro" id="IPR050091">
    <property type="entry name" value="PKS_NRPS_Biosynth_Enz"/>
</dbReference>
<evidence type="ECO:0000313" key="9">
    <source>
        <dbReference type="EMBL" id="KDA01427.1"/>
    </source>
</evidence>
<dbReference type="Gene3D" id="3.40.366.10">
    <property type="entry name" value="Malonyl-Coenzyme A Acyl Carrier Protein, domain 2"/>
    <property type="match status" value="1"/>
</dbReference>
<dbReference type="SMART" id="SM00827">
    <property type="entry name" value="PKS_AT"/>
    <property type="match status" value="1"/>
</dbReference>
<dbReference type="InterPro" id="IPR009081">
    <property type="entry name" value="PP-bd_ACP"/>
</dbReference>
<dbReference type="Gene3D" id="3.40.50.150">
    <property type="entry name" value="Vaccinia Virus protein VP39"/>
    <property type="match status" value="1"/>
</dbReference>
<feature type="region of interest" description="Disordered" evidence="6">
    <location>
        <begin position="1354"/>
        <end position="1378"/>
    </location>
</feature>
<dbReference type="PATRIC" id="fig|1280953.3.peg.3119"/>
<proteinExistence type="predicted"/>
<dbReference type="InterPro" id="IPR001227">
    <property type="entry name" value="Ac_transferase_dom_sf"/>
</dbReference>
<dbReference type="SMART" id="SM00822">
    <property type="entry name" value="PKS_KR"/>
    <property type="match status" value="1"/>
</dbReference>
<evidence type="ECO:0000259" key="8">
    <source>
        <dbReference type="PROSITE" id="PS52019"/>
    </source>
</evidence>
<dbReference type="SUPFAM" id="SSF47336">
    <property type="entry name" value="ACP-like"/>
    <property type="match status" value="1"/>
</dbReference>
<dbReference type="eggNOG" id="COG0500">
    <property type="taxonomic scope" value="Bacteria"/>
</dbReference>
<dbReference type="InterPro" id="IPR006162">
    <property type="entry name" value="Ppantetheine_attach_site"/>
</dbReference>
<dbReference type="Gene3D" id="3.10.129.110">
    <property type="entry name" value="Polyketide synthase dehydratase"/>
    <property type="match status" value="1"/>
</dbReference>
<dbReference type="PROSITE" id="PS50075">
    <property type="entry name" value="CARRIER"/>
    <property type="match status" value="1"/>
</dbReference>
<evidence type="ECO:0000259" key="7">
    <source>
        <dbReference type="PROSITE" id="PS50075"/>
    </source>
</evidence>
<dbReference type="PROSITE" id="PS00012">
    <property type="entry name" value="PHOSPHOPANTETHEINE"/>
    <property type="match status" value="1"/>
</dbReference>
<keyword evidence="2" id="KW-0597">Phosphoprotein</keyword>
<keyword evidence="10" id="KW-1185">Reference proteome</keyword>
<feature type="compositionally biased region" description="Polar residues" evidence="6">
    <location>
        <begin position="1356"/>
        <end position="1378"/>
    </location>
</feature>
<dbReference type="SUPFAM" id="SSF52151">
    <property type="entry name" value="FabD/lysophospholipase-like"/>
    <property type="match status" value="1"/>
</dbReference>
<feature type="active site" description="Proton donor; for dehydratase activity" evidence="5">
    <location>
        <position position="436"/>
    </location>
</feature>
<evidence type="ECO:0000256" key="2">
    <source>
        <dbReference type="ARBA" id="ARBA00022553"/>
    </source>
</evidence>
<dbReference type="Gene3D" id="1.10.1200.10">
    <property type="entry name" value="ACP-like"/>
    <property type="match status" value="1"/>
</dbReference>
<dbReference type="GO" id="GO:0005737">
    <property type="term" value="C:cytoplasm"/>
    <property type="evidence" value="ECO:0007669"/>
    <property type="project" value="TreeGrafter"/>
</dbReference>
<keyword evidence="3" id="KW-0808">Transferase</keyword>
<dbReference type="SUPFAM" id="SSF53335">
    <property type="entry name" value="S-adenosyl-L-methionine-dependent methyltransferases"/>
    <property type="match status" value="1"/>
</dbReference>
<dbReference type="InterPro" id="IPR036291">
    <property type="entry name" value="NAD(P)-bd_dom_sf"/>
</dbReference>
<evidence type="ECO:0000256" key="6">
    <source>
        <dbReference type="SAM" id="MobiDB-lite"/>
    </source>
</evidence>
<evidence type="ECO:0000313" key="10">
    <source>
        <dbReference type="Proteomes" id="UP000024942"/>
    </source>
</evidence>
<gene>
    <name evidence="9" type="ORF">HOC_15527</name>
</gene>
<dbReference type="InterPro" id="IPR029063">
    <property type="entry name" value="SAM-dependent_MTases_sf"/>
</dbReference>
<feature type="domain" description="PKS/mFAS DH" evidence="8">
    <location>
        <begin position="231"/>
        <end position="521"/>
    </location>
</feature>
<feature type="domain" description="Carrier" evidence="7">
    <location>
        <begin position="1392"/>
        <end position="1467"/>
    </location>
</feature>
<dbReference type="SMART" id="SM00826">
    <property type="entry name" value="PKS_DH"/>
    <property type="match status" value="1"/>
</dbReference>
<dbReference type="PROSITE" id="PS52019">
    <property type="entry name" value="PKS_MFAS_DH"/>
    <property type="match status" value="1"/>
</dbReference>
<dbReference type="GO" id="GO:0071770">
    <property type="term" value="P:DIM/DIP cell wall layer assembly"/>
    <property type="evidence" value="ECO:0007669"/>
    <property type="project" value="TreeGrafter"/>
</dbReference>
<accession>A0A059G3L4</accession>
<keyword evidence="1" id="KW-0596">Phosphopantetheine</keyword>
<dbReference type="InterPro" id="IPR049900">
    <property type="entry name" value="PKS_mFAS_DH"/>
</dbReference>
<dbReference type="PANTHER" id="PTHR43775:SF37">
    <property type="entry name" value="SI:DKEY-61P9.11"/>
    <property type="match status" value="1"/>
</dbReference>
<dbReference type="Pfam" id="PF08242">
    <property type="entry name" value="Methyltransf_12"/>
    <property type="match status" value="1"/>
</dbReference>
<name>A0A059G3L4_9PROT</name>
<dbReference type="InterPro" id="IPR014043">
    <property type="entry name" value="Acyl_transferase_dom"/>
</dbReference>
<evidence type="ECO:0000256" key="3">
    <source>
        <dbReference type="ARBA" id="ARBA00022679"/>
    </source>
</evidence>
<dbReference type="InterPro" id="IPR016035">
    <property type="entry name" value="Acyl_Trfase/lysoPLipase"/>
</dbReference>
<dbReference type="GO" id="GO:0006633">
    <property type="term" value="P:fatty acid biosynthetic process"/>
    <property type="evidence" value="ECO:0007669"/>
    <property type="project" value="TreeGrafter"/>
</dbReference>